<dbReference type="AlphaFoldDB" id="A0A6M1LFD5"/>
<name>A0A6M1LFD5_9PROT</name>
<dbReference type="InterPro" id="IPR011009">
    <property type="entry name" value="Kinase-like_dom_sf"/>
</dbReference>
<evidence type="ECO:0000313" key="1">
    <source>
        <dbReference type="EMBL" id="NGM19006.1"/>
    </source>
</evidence>
<sequence>MGEDVEAGLTAALASLRGGDRAAASAHLAPLLGRDPDACLRETGPLVALAEELSAATKWRTAHLAYSLLVEAGHRDQEWIAGRVAERAALQDDFIARFHDTAALERLGAFLAQATGHPVASLATARMRPGLIGMALFRHDIAFADGAAPLSVVEKVMRSDKRDMRRVRAEALLFDNIDAERLMAPRHFGVLVDGPFTSTFQAFFDGAPLPLDRWMATHDELLYRYWAQVPPASLEKGPSLVPVFLDRLRDLVAKVVPPAVEPHLRHYSLDDVALILARRHDHLAELLQRMPLFVFHDDMHCGNILVGAEGGMTIIDWDNWALAPIGTGWRFYATDDALPEPDPARIGWARTLPPEATGYNMMRMAALWGWHKALRDSKPELAARWLEKLVRHA</sequence>
<evidence type="ECO:0008006" key="3">
    <source>
        <dbReference type="Google" id="ProtNLM"/>
    </source>
</evidence>
<dbReference type="SUPFAM" id="SSF56112">
    <property type="entry name" value="Protein kinase-like (PK-like)"/>
    <property type="match status" value="1"/>
</dbReference>
<accession>A0A6M1LFD5</accession>
<keyword evidence="2" id="KW-1185">Reference proteome</keyword>
<gene>
    <name evidence="1" type="ORF">G3576_03195</name>
</gene>
<dbReference type="EMBL" id="JAAIKB010000001">
    <property type="protein sequence ID" value="NGM19006.1"/>
    <property type="molecule type" value="Genomic_DNA"/>
</dbReference>
<proteinExistence type="predicted"/>
<evidence type="ECO:0000313" key="2">
    <source>
        <dbReference type="Proteomes" id="UP000475385"/>
    </source>
</evidence>
<comment type="caution">
    <text evidence="1">The sequence shown here is derived from an EMBL/GenBank/DDBJ whole genome shotgun (WGS) entry which is preliminary data.</text>
</comment>
<reference evidence="1 2" key="2">
    <citation type="submission" date="2020-03" db="EMBL/GenBank/DDBJ databases">
        <title>Roseomonas stagni sp. nov., isolated from pond water in Japan.</title>
        <authorList>
            <person name="Furuhata K."/>
            <person name="Miyamoto H."/>
            <person name="Goto K."/>
        </authorList>
    </citation>
    <scope>NUCLEOTIDE SEQUENCE [LARGE SCALE GENOMIC DNA]</scope>
    <source>
        <strain evidence="1 2">PeD5</strain>
    </source>
</reference>
<protein>
    <recommendedName>
        <fullName evidence="3">Aminoglycoside phosphotransferase domain-containing protein</fullName>
    </recommendedName>
</protein>
<reference evidence="1 2" key="1">
    <citation type="submission" date="2020-02" db="EMBL/GenBank/DDBJ databases">
        <authorList>
            <person name="Kim H.M."/>
            <person name="Jeon C.O."/>
        </authorList>
    </citation>
    <scope>NUCLEOTIDE SEQUENCE [LARGE SCALE GENOMIC DNA]</scope>
    <source>
        <strain evidence="1 2">PeD5</strain>
    </source>
</reference>
<dbReference type="RefSeq" id="WP_164692861.1">
    <property type="nucleotide sequence ID" value="NZ_JAAIKB010000001.1"/>
</dbReference>
<organism evidence="1 2">
    <name type="scientific">Falsiroseomonas algicola</name>
    <dbReference type="NCBI Taxonomy" id="2716930"/>
    <lineage>
        <taxon>Bacteria</taxon>
        <taxon>Pseudomonadati</taxon>
        <taxon>Pseudomonadota</taxon>
        <taxon>Alphaproteobacteria</taxon>
        <taxon>Acetobacterales</taxon>
        <taxon>Roseomonadaceae</taxon>
        <taxon>Falsiroseomonas</taxon>
    </lineage>
</organism>
<dbReference type="Gene3D" id="1.10.510.10">
    <property type="entry name" value="Transferase(Phosphotransferase) domain 1"/>
    <property type="match status" value="1"/>
</dbReference>
<dbReference type="Proteomes" id="UP000475385">
    <property type="component" value="Unassembled WGS sequence"/>
</dbReference>